<dbReference type="Gene3D" id="3.60.130.10">
    <property type="entry name" value="Clavaminate synthase-like"/>
    <property type="match status" value="1"/>
</dbReference>
<name>A0A7C8JGX5_ORBOL</name>
<dbReference type="InterPro" id="IPR042098">
    <property type="entry name" value="TauD-like_sf"/>
</dbReference>
<dbReference type="PANTHER" id="PTHR10696:SF54">
    <property type="entry name" value="FAMILY OXIDOREDUCTASE, PUTATIVE (AFU_ORTHOLOGUE AFUA_4G13850)-RELATED"/>
    <property type="match status" value="1"/>
</dbReference>
<dbReference type="InterPro" id="IPR050411">
    <property type="entry name" value="AlphaKG_dependent_hydroxylases"/>
</dbReference>
<protein>
    <recommendedName>
        <fullName evidence="3">TauD/TfdA-like domain-containing protein</fullName>
    </recommendedName>
</protein>
<dbReference type="SUPFAM" id="SSF51197">
    <property type="entry name" value="Clavaminate synthase-like"/>
    <property type="match status" value="1"/>
</dbReference>
<dbReference type="PANTHER" id="PTHR10696">
    <property type="entry name" value="GAMMA-BUTYROBETAINE HYDROXYLASE-RELATED"/>
    <property type="match status" value="1"/>
</dbReference>
<gene>
    <name evidence="4" type="ORF">TWF102_003947</name>
</gene>
<evidence type="ECO:0000313" key="5">
    <source>
        <dbReference type="Proteomes" id="UP000475325"/>
    </source>
</evidence>
<dbReference type="EMBL" id="WIQW01000019">
    <property type="protein sequence ID" value="KAF3103129.1"/>
    <property type="molecule type" value="Genomic_DNA"/>
</dbReference>
<sequence>MSTTAAPYVPLYGDYYPRELEGLLKKSREVYKNIPERLDYPEKTVPKGWPSSLPPSRMIWDPETFPTDSSHIIEITGPELLEISSALSLIKDLSIPHSEINKSTFSLPTLGPRLDAACQSVHFGLGICFVNGIPVEKYTAEENVCIMLGISSYFGETRGRQRDDGARLIHIFHALTRGFPANLSPIFNNHAQVFHNDMTTDILCMYCLSPASTSGGSNSYASLHKIYNYLAEHNPDVIHTLAAPDWPFDTYGYNPPFHTRPLLFYTPPEGEEGEEQEDEDEKGEDSGSEDGERTPRASILNLSPSSSTTDLPSSSSSSSSSPDPTPKIGRILGSLSPRQLSGSKVHPRPSGIPALTPRQQSALTLLESLCQKFSITHTLSRGSFVFLNNLSVLHNRGPYFDDPEIPVEKHRHLIRMFLRNEELAWTTPKELWLDWGRVFGEFDGVEERWVVDKEKDYRDQQRGMTNYTAGGEGGDDAY</sequence>
<feature type="domain" description="TauD/TfdA-like" evidence="3">
    <location>
        <begin position="343"/>
        <end position="416"/>
    </location>
</feature>
<accession>A0A7C8JGX5</accession>
<keyword evidence="1" id="KW-0560">Oxidoreductase</keyword>
<evidence type="ECO:0000256" key="1">
    <source>
        <dbReference type="ARBA" id="ARBA00023002"/>
    </source>
</evidence>
<feature type="compositionally biased region" description="Acidic residues" evidence="2">
    <location>
        <begin position="269"/>
        <end position="289"/>
    </location>
</feature>
<dbReference type="Pfam" id="PF02668">
    <property type="entry name" value="TauD"/>
    <property type="match status" value="2"/>
</dbReference>
<dbReference type="InterPro" id="IPR003819">
    <property type="entry name" value="TauD/TfdA-like"/>
</dbReference>
<dbReference type="Proteomes" id="UP000475325">
    <property type="component" value="Unassembled WGS sequence"/>
</dbReference>
<dbReference type="GO" id="GO:0016491">
    <property type="term" value="F:oxidoreductase activity"/>
    <property type="evidence" value="ECO:0007669"/>
    <property type="project" value="UniProtKB-KW"/>
</dbReference>
<comment type="caution">
    <text evidence="4">The sequence shown here is derived from an EMBL/GenBank/DDBJ whole genome shotgun (WGS) entry which is preliminary data.</text>
</comment>
<feature type="compositionally biased region" description="Low complexity" evidence="2">
    <location>
        <begin position="302"/>
        <end position="322"/>
    </location>
</feature>
<evidence type="ECO:0000259" key="3">
    <source>
        <dbReference type="Pfam" id="PF02668"/>
    </source>
</evidence>
<evidence type="ECO:0000313" key="4">
    <source>
        <dbReference type="EMBL" id="KAF3103129.1"/>
    </source>
</evidence>
<dbReference type="AlphaFoldDB" id="A0A7C8JGX5"/>
<evidence type="ECO:0000256" key="2">
    <source>
        <dbReference type="SAM" id="MobiDB-lite"/>
    </source>
</evidence>
<organism evidence="4 5">
    <name type="scientific">Orbilia oligospora</name>
    <name type="common">Nematode-trapping fungus</name>
    <name type="synonym">Arthrobotrys oligospora</name>
    <dbReference type="NCBI Taxonomy" id="2813651"/>
    <lineage>
        <taxon>Eukaryota</taxon>
        <taxon>Fungi</taxon>
        <taxon>Dikarya</taxon>
        <taxon>Ascomycota</taxon>
        <taxon>Pezizomycotina</taxon>
        <taxon>Orbiliomycetes</taxon>
        <taxon>Orbiliales</taxon>
        <taxon>Orbiliaceae</taxon>
        <taxon>Orbilia</taxon>
    </lineage>
</organism>
<feature type="region of interest" description="Disordered" evidence="2">
    <location>
        <begin position="260"/>
        <end position="355"/>
    </location>
</feature>
<proteinExistence type="predicted"/>
<reference evidence="4 5" key="1">
    <citation type="submission" date="2019-06" db="EMBL/GenBank/DDBJ databases">
        <authorList>
            <person name="Palmer J.M."/>
        </authorList>
    </citation>
    <scope>NUCLEOTIDE SEQUENCE [LARGE SCALE GENOMIC DNA]</scope>
    <source>
        <strain evidence="4 5">TWF102</strain>
    </source>
</reference>
<feature type="domain" description="TauD/TfdA-like" evidence="3">
    <location>
        <begin position="100"/>
        <end position="271"/>
    </location>
</feature>